<dbReference type="RefSeq" id="WP_379015500.1">
    <property type="nucleotide sequence ID" value="NZ_JBHSDC010000029.1"/>
</dbReference>
<accession>A0ABV8Q0D7</accession>
<comment type="caution">
    <text evidence="3">The sequence shown here is derived from an EMBL/GenBank/DDBJ whole genome shotgun (WGS) entry which is preliminary data.</text>
</comment>
<feature type="domain" description="Thioredoxin" evidence="2">
    <location>
        <begin position="69"/>
        <end position="182"/>
    </location>
</feature>
<gene>
    <name evidence="3" type="ORF">ACFOW1_15385</name>
</gene>
<dbReference type="Pfam" id="PF00085">
    <property type="entry name" value="Thioredoxin"/>
    <property type="match status" value="1"/>
</dbReference>
<feature type="signal peptide" evidence="1">
    <location>
        <begin position="1"/>
        <end position="27"/>
    </location>
</feature>
<evidence type="ECO:0000259" key="2">
    <source>
        <dbReference type="PROSITE" id="PS51352"/>
    </source>
</evidence>
<dbReference type="SUPFAM" id="SSF52833">
    <property type="entry name" value="Thioredoxin-like"/>
    <property type="match status" value="1"/>
</dbReference>
<feature type="chain" id="PRO_5046595415" evidence="1">
    <location>
        <begin position="28"/>
        <end position="182"/>
    </location>
</feature>
<dbReference type="Gene3D" id="3.40.30.10">
    <property type="entry name" value="Glutaredoxin"/>
    <property type="match status" value="1"/>
</dbReference>
<sequence>MALNTSKQRMKTVIIAFSAIVLLTACGASKKASTNYQVLDYQGKKMLRGVINRSLIESDTAFAWFKENMQYGQPDAAAIVAFQQHKADITMVIFGGTWCEDTQNLLPKFYKLVDKSGFPESRITLIAVDKQKTTVNNLHITYHITNVPTFIVLKSGKEIGRVVEYGKDGDMVKELGTIISKL</sequence>
<organism evidence="3 4">
    <name type="scientific">Parasediminibacterium paludis</name>
    <dbReference type="NCBI Taxonomy" id="908966"/>
    <lineage>
        <taxon>Bacteria</taxon>
        <taxon>Pseudomonadati</taxon>
        <taxon>Bacteroidota</taxon>
        <taxon>Chitinophagia</taxon>
        <taxon>Chitinophagales</taxon>
        <taxon>Chitinophagaceae</taxon>
        <taxon>Parasediminibacterium</taxon>
    </lineage>
</organism>
<dbReference type="InterPro" id="IPR013766">
    <property type="entry name" value="Thioredoxin_domain"/>
</dbReference>
<reference evidence="4" key="1">
    <citation type="journal article" date="2019" name="Int. J. Syst. Evol. Microbiol.">
        <title>The Global Catalogue of Microorganisms (GCM) 10K type strain sequencing project: providing services to taxonomists for standard genome sequencing and annotation.</title>
        <authorList>
            <consortium name="The Broad Institute Genomics Platform"/>
            <consortium name="The Broad Institute Genome Sequencing Center for Infectious Disease"/>
            <person name="Wu L."/>
            <person name="Ma J."/>
        </authorList>
    </citation>
    <scope>NUCLEOTIDE SEQUENCE [LARGE SCALE GENOMIC DNA]</scope>
    <source>
        <strain evidence="4">CECT 8010</strain>
    </source>
</reference>
<dbReference type="PROSITE" id="PS51257">
    <property type="entry name" value="PROKAR_LIPOPROTEIN"/>
    <property type="match status" value="1"/>
</dbReference>
<protein>
    <submittedName>
        <fullName evidence="3">Thioredoxin family protein</fullName>
    </submittedName>
</protein>
<evidence type="ECO:0000256" key="1">
    <source>
        <dbReference type="SAM" id="SignalP"/>
    </source>
</evidence>
<proteinExistence type="predicted"/>
<dbReference type="PROSITE" id="PS51352">
    <property type="entry name" value="THIOREDOXIN_2"/>
    <property type="match status" value="1"/>
</dbReference>
<keyword evidence="4" id="KW-1185">Reference proteome</keyword>
<dbReference type="CDD" id="cd02947">
    <property type="entry name" value="TRX_family"/>
    <property type="match status" value="1"/>
</dbReference>
<evidence type="ECO:0000313" key="3">
    <source>
        <dbReference type="EMBL" id="MFC4233284.1"/>
    </source>
</evidence>
<dbReference type="EMBL" id="JBHSDC010000029">
    <property type="protein sequence ID" value="MFC4233284.1"/>
    <property type="molecule type" value="Genomic_DNA"/>
</dbReference>
<evidence type="ECO:0000313" key="4">
    <source>
        <dbReference type="Proteomes" id="UP001595906"/>
    </source>
</evidence>
<keyword evidence="1" id="KW-0732">Signal</keyword>
<dbReference type="InterPro" id="IPR036249">
    <property type="entry name" value="Thioredoxin-like_sf"/>
</dbReference>
<dbReference type="Proteomes" id="UP001595906">
    <property type="component" value="Unassembled WGS sequence"/>
</dbReference>
<name>A0ABV8Q0D7_9BACT</name>